<dbReference type="Proteomes" id="UP000199452">
    <property type="component" value="Unassembled WGS sequence"/>
</dbReference>
<evidence type="ECO:0000313" key="1">
    <source>
        <dbReference type="EMBL" id="SDD09947.1"/>
    </source>
</evidence>
<evidence type="ECO:0000313" key="2">
    <source>
        <dbReference type="Proteomes" id="UP000199452"/>
    </source>
</evidence>
<name>A0A1G6S1A3_9BACT</name>
<proteinExistence type="predicted"/>
<organism evidence="1 2">
    <name type="scientific">Williamwhitmania taraxaci</name>
    <dbReference type="NCBI Taxonomy" id="1640674"/>
    <lineage>
        <taxon>Bacteria</taxon>
        <taxon>Pseudomonadati</taxon>
        <taxon>Bacteroidota</taxon>
        <taxon>Bacteroidia</taxon>
        <taxon>Bacteroidales</taxon>
        <taxon>Williamwhitmaniaceae</taxon>
        <taxon>Williamwhitmania</taxon>
    </lineage>
</organism>
<dbReference type="AlphaFoldDB" id="A0A1G6S1A3"/>
<dbReference type="EMBL" id="FMYP01000084">
    <property type="protein sequence ID" value="SDD09947.1"/>
    <property type="molecule type" value="Genomic_DNA"/>
</dbReference>
<dbReference type="STRING" id="1640674.SAMN05216323_10848"/>
<protein>
    <submittedName>
        <fullName evidence="1">Uncharacterized protein</fullName>
    </submittedName>
</protein>
<keyword evidence="2" id="KW-1185">Reference proteome</keyword>
<sequence>MSFPHYNQPDAMDCGPIRQLANRLCLHMVTRQYGKPCNKWLVL</sequence>
<accession>A0A1G6S1A3</accession>
<reference evidence="1 2" key="1">
    <citation type="submission" date="2016-09" db="EMBL/GenBank/DDBJ databases">
        <authorList>
            <person name="Capua I."/>
            <person name="De Benedictis P."/>
            <person name="Joannis T."/>
            <person name="Lombin L.H."/>
            <person name="Cattoli G."/>
        </authorList>
    </citation>
    <scope>NUCLEOTIDE SEQUENCE [LARGE SCALE GENOMIC DNA]</scope>
    <source>
        <strain evidence="1 2">A7P-90m</strain>
    </source>
</reference>
<gene>
    <name evidence="1" type="ORF">SAMN05216323_10848</name>
</gene>